<gene>
    <name evidence="5" type="ORF">BN869_000004198_1</name>
</gene>
<protein>
    <recommendedName>
        <fullName evidence="6">Nineteen complex-related protein 2 domain-containing protein</fullName>
    </recommendedName>
</protein>
<feature type="region of interest" description="Disordered" evidence="4">
    <location>
        <begin position="1"/>
        <end position="169"/>
    </location>
</feature>
<dbReference type="GO" id="GO:0000390">
    <property type="term" value="P:spliceosomal complex disassembly"/>
    <property type="evidence" value="ECO:0007669"/>
    <property type="project" value="InterPro"/>
</dbReference>
<dbReference type="GO" id="GO:0071008">
    <property type="term" value="C:U2-type post-mRNA release spliceosomal complex"/>
    <property type="evidence" value="ECO:0007669"/>
    <property type="project" value="InterPro"/>
</dbReference>
<feature type="compositionally biased region" description="Polar residues" evidence="4">
    <location>
        <begin position="24"/>
        <end position="36"/>
    </location>
</feature>
<dbReference type="PANTHER" id="PTHR12214:SF0">
    <property type="entry name" value="LD29489P"/>
    <property type="match status" value="1"/>
</dbReference>
<reference evidence="5" key="1">
    <citation type="submission" date="2015-01" db="EMBL/GenBank/DDBJ databases">
        <authorList>
            <person name="Durling Mikael"/>
        </authorList>
    </citation>
    <scope>NUCLEOTIDE SEQUENCE</scope>
</reference>
<dbReference type="AlphaFoldDB" id="A0A0B7JXZ2"/>
<evidence type="ECO:0000256" key="1">
    <source>
        <dbReference type="ARBA" id="ARBA00004123"/>
    </source>
</evidence>
<organism evidence="5">
    <name type="scientific">Bionectria ochroleuca</name>
    <name type="common">Gliocladium roseum</name>
    <dbReference type="NCBI Taxonomy" id="29856"/>
    <lineage>
        <taxon>Eukaryota</taxon>
        <taxon>Fungi</taxon>
        <taxon>Dikarya</taxon>
        <taxon>Ascomycota</taxon>
        <taxon>Pezizomycotina</taxon>
        <taxon>Sordariomycetes</taxon>
        <taxon>Hypocreomycetidae</taxon>
        <taxon>Hypocreales</taxon>
        <taxon>Bionectriaceae</taxon>
        <taxon>Clonostachys</taxon>
    </lineage>
</organism>
<keyword evidence="2" id="KW-0539">Nucleus</keyword>
<feature type="compositionally biased region" description="Basic and acidic residues" evidence="4">
    <location>
        <begin position="294"/>
        <end position="309"/>
    </location>
</feature>
<evidence type="ECO:0008006" key="6">
    <source>
        <dbReference type="Google" id="ProtNLM"/>
    </source>
</evidence>
<evidence type="ECO:0000256" key="2">
    <source>
        <dbReference type="ARBA" id="ARBA00023242"/>
    </source>
</evidence>
<feature type="coiled-coil region" evidence="3">
    <location>
        <begin position="374"/>
        <end position="418"/>
    </location>
</feature>
<evidence type="ECO:0000313" key="5">
    <source>
        <dbReference type="EMBL" id="CEO48142.1"/>
    </source>
</evidence>
<feature type="region of interest" description="Disordered" evidence="4">
    <location>
        <begin position="426"/>
        <end position="468"/>
    </location>
</feature>
<accession>A0A0B7JXZ2</accession>
<sequence>MSLFAAKRKARVIKVSDDDDAGDQPTSSSDSGNIESEVSKPLFGSKNSRKPFRQSGLRKAFNPPNDDTENANSARASKADDESDGPVVVRPNFGRKGSSNVKNRKKKATTLSFGDDGEDAGEEEDSAVKTPNKFPLGKRALENSSLKKGLATRGLPMRSVQDDDDDRPRYSQEYLEELQSSTPNTPRGIVLSAEEIETMDIDEAELDGALIVESPSLSTQPAQQTTILSEAEIRERKERRDRLAKEQDFLSVEDEDEDYLGRKKKPETRLKQDEDDIGEGFDNFVEDGGLSLGKRAEKERRKRDRKEMAELITAAEGHSSDDSSDSDAERRIAYESAQTRAGLDGLKKPKKDPAQELLQVPAKITPIPNLSECVSQLQISLQAMQEEIRQKTVRVQQLRNEKQEILKREKEVQTLLDETGKKYQEAMGRGKNDNAIGPNAGIGSAFAGERGLESIGRTPARDEGEDDM</sequence>
<comment type="subcellular location">
    <subcellularLocation>
        <location evidence="1">Nucleus</location>
    </subcellularLocation>
</comment>
<keyword evidence="3" id="KW-0175">Coiled coil</keyword>
<dbReference type="InterPro" id="IPR012890">
    <property type="entry name" value="GCFC2-like"/>
</dbReference>
<dbReference type="InterPro" id="IPR028211">
    <property type="entry name" value="Ntr2"/>
</dbReference>
<name>A0A0B7JXZ2_BIOOC</name>
<evidence type="ECO:0000256" key="3">
    <source>
        <dbReference type="SAM" id="Coils"/>
    </source>
</evidence>
<feature type="compositionally biased region" description="Basic residues" evidence="4">
    <location>
        <begin position="1"/>
        <end position="12"/>
    </location>
</feature>
<evidence type="ECO:0000256" key="4">
    <source>
        <dbReference type="SAM" id="MobiDB-lite"/>
    </source>
</evidence>
<dbReference type="GO" id="GO:0003677">
    <property type="term" value="F:DNA binding"/>
    <property type="evidence" value="ECO:0007669"/>
    <property type="project" value="InterPro"/>
</dbReference>
<dbReference type="Pfam" id="PF15458">
    <property type="entry name" value="NTR2"/>
    <property type="match status" value="1"/>
</dbReference>
<feature type="compositionally biased region" description="Acidic residues" evidence="4">
    <location>
        <begin position="115"/>
        <end position="125"/>
    </location>
</feature>
<dbReference type="EMBL" id="CDPU01000009">
    <property type="protein sequence ID" value="CEO48142.1"/>
    <property type="molecule type" value="Genomic_DNA"/>
</dbReference>
<dbReference type="PANTHER" id="PTHR12214">
    <property type="entry name" value="GC-RICH SEQUENCE DNA-BINDING FACTOR"/>
    <property type="match status" value="1"/>
</dbReference>
<feature type="compositionally biased region" description="Basic and acidic residues" evidence="4">
    <location>
        <begin position="235"/>
        <end position="248"/>
    </location>
</feature>
<proteinExistence type="predicted"/>
<feature type="region of interest" description="Disordered" evidence="4">
    <location>
        <begin position="235"/>
        <end position="352"/>
    </location>
</feature>